<evidence type="ECO:0000313" key="10">
    <source>
        <dbReference type="Proteomes" id="UP000644693"/>
    </source>
</evidence>
<dbReference type="InterPro" id="IPR046348">
    <property type="entry name" value="SIS_dom_sf"/>
</dbReference>
<feature type="active site" evidence="7">
    <location>
        <position position="511"/>
    </location>
</feature>
<dbReference type="GO" id="GO:0051156">
    <property type="term" value="P:glucose 6-phosphate metabolic process"/>
    <property type="evidence" value="ECO:0007669"/>
    <property type="project" value="TreeGrafter"/>
</dbReference>
<evidence type="ECO:0000256" key="4">
    <source>
        <dbReference type="ARBA" id="ARBA00023152"/>
    </source>
</evidence>
<dbReference type="GO" id="GO:0048029">
    <property type="term" value="F:monosaccharide binding"/>
    <property type="evidence" value="ECO:0007669"/>
    <property type="project" value="TreeGrafter"/>
</dbReference>
<keyword evidence="4 7" id="KW-0324">Glycolysis</keyword>
<evidence type="ECO:0000256" key="2">
    <source>
        <dbReference type="ARBA" id="ARBA00006604"/>
    </source>
</evidence>
<dbReference type="GO" id="GO:0097367">
    <property type="term" value="F:carbohydrate derivative binding"/>
    <property type="evidence" value="ECO:0007669"/>
    <property type="project" value="InterPro"/>
</dbReference>
<dbReference type="InterPro" id="IPR035482">
    <property type="entry name" value="SIS_PGI_2"/>
</dbReference>
<dbReference type="InterPro" id="IPR018189">
    <property type="entry name" value="Phosphoglucose_isomerase_CS"/>
</dbReference>
<comment type="caution">
    <text evidence="9">The sequence shown here is derived from an EMBL/GenBank/DDBJ whole genome shotgun (WGS) entry which is preliminary data.</text>
</comment>
<proteinExistence type="inferred from homology"/>
<evidence type="ECO:0000256" key="7">
    <source>
        <dbReference type="HAMAP-Rule" id="MF_00473"/>
    </source>
</evidence>
<dbReference type="RefSeq" id="WP_189478559.1">
    <property type="nucleotide sequence ID" value="NZ_BMYM01000003.1"/>
</dbReference>
<evidence type="ECO:0000256" key="8">
    <source>
        <dbReference type="RuleBase" id="RU000612"/>
    </source>
</evidence>
<dbReference type="PROSITE" id="PS00765">
    <property type="entry name" value="P_GLUCOSE_ISOMERASE_1"/>
    <property type="match status" value="1"/>
</dbReference>
<dbReference type="NCBIfam" id="NF001211">
    <property type="entry name" value="PRK00179.1"/>
    <property type="match status" value="1"/>
</dbReference>
<dbReference type="InterPro" id="IPR035476">
    <property type="entry name" value="SIS_PGI_1"/>
</dbReference>
<dbReference type="EMBL" id="BMYM01000003">
    <property type="protein sequence ID" value="GHD38519.1"/>
    <property type="molecule type" value="Genomic_DNA"/>
</dbReference>
<dbReference type="Gene3D" id="1.10.1390.10">
    <property type="match status" value="1"/>
</dbReference>
<dbReference type="GO" id="GO:0004347">
    <property type="term" value="F:glucose-6-phosphate isomerase activity"/>
    <property type="evidence" value="ECO:0007669"/>
    <property type="project" value="UniProtKB-UniRule"/>
</dbReference>
<feature type="active site" evidence="7">
    <location>
        <position position="383"/>
    </location>
</feature>
<evidence type="ECO:0000256" key="6">
    <source>
        <dbReference type="ARBA" id="ARBA00029321"/>
    </source>
</evidence>
<evidence type="ECO:0000256" key="3">
    <source>
        <dbReference type="ARBA" id="ARBA00022432"/>
    </source>
</evidence>
<dbReference type="EC" id="5.3.1.9" evidence="7"/>
<comment type="catalytic activity">
    <reaction evidence="6 7 8">
        <text>alpha-D-glucose 6-phosphate = beta-D-fructose 6-phosphate</text>
        <dbReference type="Rhea" id="RHEA:11816"/>
        <dbReference type="ChEBI" id="CHEBI:57634"/>
        <dbReference type="ChEBI" id="CHEBI:58225"/>
        <dbReference type="EC" id="5.3.1.9"/>
    </reaction>
</comment>
<evidence type="ECO:0000313" key="9">
    <source>
        <dbReference type="EMBL" id="GHD38519.1"/>
    </source>
</evidence>
<organism evidence="9 10">
    <name type="scientific">Parahalioglobus pacificus</name>
    <dbReference type="NCBI Taxonomy" id="930806"/>
    <lineage>
        <taxon>Bacteria</taxon>
        <taxon>Pseudomonadati</taxon>
        <taxon>Pseudomonadota</taxon>
        <taxon>Gammaproteobacteria</taxon>
        <taxon>Cellvibrionales</taxon>
        <taxon>Halieaceae</taxon>
        <taxon>Parahalioglobus</taxon>
    </lineage>
</organism>
<dbReference type="CDD" id="cd05015">
    <property type="entry name" value="SIS_PGI_1"/>
    <property type="match status" value="1"/>
</dbReference>
<feature type="active site" description="Proton donor" evidence="7">
    <location>
        <position position="352"/>
    </location>
</feature>
<dbReference type="InterPro" id="IPR001672">
    <property type="entry name" value="G6P_Isomerase"/>
</dbReference>
<reference evidence="9" key="1">
    <citation type="journal article" date="2014" name="Int. J. Syst. Evol. Microbiol.">
        <title>Complete genome sequence of Corynebacterium casei LMG S-19264T (=DSM 44701T), isolated from a smear-ripened cheese.</title>
        <authorList>
            <consortium name="US DOE Joint Genome Institute (JGI-PGF)"/>
            <person name="Walter F."/>
            <person name="Albersmeier A."/>
            <person name="Kalinowski J."/>
            <person name="Ruckert C."/>
        </authorList>
    </citation>
    <scope>NUCLEOTIDE SEQUENCE</scope>
    <source>
        <strain evidence="9">KCTC 23430</strain>
    </source>
</reference>
<dbReference type="AlphaFoldDB" id="A0A918XM39"/>
<dbReference type="PANTHER" id="PTHR11469:SF1">
    <property type="entry name" value="GLUCOSE-6-PHOSPHATE ISOMERASE"/>
    <property type="match status" value="1"/>
</dbReference>
<dbReference type="HAMAP" id="MF_00473">
    <property type="entry name" value="G6P_isomerase"/>
    <property type="match status" value="1"/>
</dbReference>
<dbReference type="GO" id="GO:0005829">
    <property type="term" value="C:cytosol"/>
    <property type="evidence" value="ECO:0007669"/>
    <property type="project" value="TreeGrafter"/>
</dbReference>
<dbReference type="PROSITE" id="PS00174">
    <property type="entry name" value="P_GLUCOSE_ISOMERASE_2"/>
    <property type="match status" value="1"/>
</dbReference>
<keyword evidence="10" id="KW-1185">Reference proteome</keyword>
<comment type="function">
    <text evidence="7">Catalyzes the reversible isomerization of glucose-6-phosphate to fructose-6-phosphate.</text>
</comment>
<comment type="subcellular location">
    <subcellularLocation>
        <location evidence="7">Cytoplasm</location>
    </subcellularLocation>
</comment>
<evidence type="ECO:0000256" key="1">
    <source>
        <dbReference type="ARBA" id="ARBA00004926"/>
    </source>
</evidence>
<keyword evidence="3 7" id="KW-0312">Gluconeogenesis</keyword>
<dbReference type="PRINTS" id="PR00662">
    <property type="entry name" value="G6PISOMERASE"/>
</dbReference>
<comment type="similarity">
    <text evidence="2 7 8">Belongs to the GPI family.</text>
</comment>
<comment type="pathway">
    <text evidence="7">Carbohydrate biosynthesis; gluconeogenesis.</text>
</comment>
<dbReference type="GO" id="GO:0006096">
    <property type="term" value="P:glycolytic process"/>
    <property type="evidence" value="ECO:0007669"/>
    <property type="project" value="UniProtKB-UniRule"/>
</dbReference>
<gene>
    <name evidence="7 9" type="primary">pgi</name>
    <name evidence="9" type="ORF">GCM10007053_29260</name>
</gene>
<dbReference type="Proteomes" id="UP000644693">
    <property type="component" value="Unassembled WGS sequence"/>
</dbReference>
<dbReference type="PROSITE" id="PS51463">
    <property type="entry name" value="P_GLUCOSE_ISOMERASE_3"/>
    <property type="match status" value="1"/>
</dbReference>
<dbReference type="Pfam" id="PF00342">
    <property type="entry name" value="PGI"/>
    <property type="match status" value="1"/>
</dbReference>
<comment type="pathway">
    <text evidence="1 7 8">Carbohydrate degradation; glycolysis; D-glyceraldehyde 3-phosphate and glycerone phosphate from D-glucose: step 2/4.</text>
</comment>
<dbReference type="PANTHER" id="PTHR11469">
    <property type="entry name" value="GLUCOSE-6-PHOSPHATE ISOMERASE"/>
    <property type="match status" value="1"/>
</dbReference>
<evidence type="ECO:0000256" key="5">
    <source>
        <dbReference type="ARBA" id="ARBA00023235"/>
    </source>
</evidence>
<accession>A0A918XM39</accession>
<dbReference type="CDD" id="cd05016">
    <property type="entry name" value="SIS_PGI_2"/>
    <property type="match status" value="1"/>
</dbReference>
<dbReference type="InterPro" id="IPR023096">
    <property type="entry name" value="G6P_Isomerase_C"/>
</dbReference>
<keyword evidence="7" id="KW-0963">Cytoplasm</keyword>
<name>A0A918XM39_9GAMM</name>
<sequence>MAPILQLFERKAYPKLVEDAATMRSIPIESLFVDQPDRSTTYSASAAGLTLDFSRQAVTDDILTHLVALATEAQLRDAFAALRQGSTVNATENRPALHTLLRSNSAPEGLPNEYAAVAETRRRMQDWSEHIRSGRHTGFSGQPITDVVNLGIGGSDLGPRLVNDALQVFDGKIDAHFVANVDPAALQDALLGLSPESTLFVVCSKSFGTEETITNARAARSWLLQAGAEASALGAHFLAITTDIQAAADMGIPEDHCLPLWDWVGGRYSLWSAIGLSCAISLGWHTFSELLAGAQQMDEHVEAAVPGQNLAVLMALLEVWNTNFLGADSHVVLPYCEGLGYLPEFLQQLTMESNGKRVDVLGRELKSDSAPMLWGAAGTMGQHSFHQLLHQGTRTFSADFILPLTTHTGMTEQHGRLVANCLAQSRAMTVGRTEQQCIDSLLARGAGEERAQALATHLAIPGNRPHSLITMDALTPRSLGALLALYEHRTYFSSLLWGINAFDQWGVELGKDISGSIYEVMQNTRPSVDLDTVTLKHIAAWRAANDRAKQQD</sequence>
<dbReference type="Gene3D" id="3.40.50.10490">
    <property type="entry name" value="Glucose-6-phosphate isomerase like protein, domain 1"/>
    <property type="match status" value="2"/>
</dbReference>
<dbReference type="GO" id="GO:0006094">
    <property type="term" value="P:gluconeogenesis"/>
    <property type="evidence" value="ECO:0007669"/>
    <property type="project" value="UniProtKB-UniRule"/>
</dbReference>
<protein>
    <recommendedName>
        <fullName evidence="7">Glucose-6-phosphate isomerase</fullName>
        <shortName evidence="7">GPI</shortName>
        <ecNumber evidence="7">5.3.1.9</ecNumber>
    </recommendedName>
    <alternativeName>
        <fullName evidence="7">Phosphoglucose isomerase</fullName>
        <shortName evidence="7">PGI</shortName>
    </alternativeName>
    <alternativeName>
        <fullName evidence="7">Phosphohexose isomerase</fullName>
        <shortName evidence="7">PHI</shortName>
    </alternativeName>
</protein>
<reference evidence="9" key="2">
    <citation type="submission" date="2020-09" db="EMBL/GenBank/DDBJ databases">
        <authorList>
            <person name="Sun Q."/>
            <person name="Kim S."/>
        </authorList>
    </citation>
    <scope>NUCLEOTIDE SEQUENCE</scope>
    <source>
        <strain evidence="9">KCTC 23430</strain>
    </source>
</reference>
<dbReference type="SUPFAM" id="SSF53697">
    <property type="entry name" value="SIS domain"/>
    <property type="match status" value="1"/>
</dbReference>
<keyword evidence="5 7" id="KW-0413">Isomerase</keyword>